<dbReference type="AlphaFoldDB" id="A0A837DSU9"/>
<name>A0A837DSU9_9LACO</name>
<reference evidence="2 3" key="1">
    <citation type="journal article" date="2015" name="BMC Microbiol.">
        <title>Lactobacillus ruminis strains cluster according to their mammalian gut source.</title>
        <authorList>
            <person name="O' Donnell M.M."/>
            <person name="Harris H.M."/>
            <person name="Lynch D.B."/>
            <person name="Ross R.P."/>
            <person name="O'Toole P.W."/>
        </authorList>
    </citation>
    <scope>NUCLEOTIDE SEQUENCE [LARGE SCALE GENOMIC DNA]</scope>
    <source>
        <strain evidence="2 3">DPC 6832</strain>
    </source>
</reference>
<keyword evidence="1" id="KW-1133">Transmembrane helix</keyword>
<gene>
    <name evidence="2" type="ORF">LRN_0985</name>
</gene>
<comment type="caution">
    <text evidence="2">The sequence shown here is derived from an EMBL/GenBank/DDBJ whole genome shotgun (WGS) entry which is preliminary data.</text>
</comment>
<keyword evidence="1" id="KW-0812">Transmembrane</keyword>
<organism evidence="2 3">
    <name type="scientific">Ligilactobacillus ruminis DPC 6832</name>
    <dbReference type="NCBI Taxonomy" id="1402208"/>
    <lineage>
        <taxon>Bacteria</taxon>
        <taxon>Bacillati</taxon>
        <taxon>Bacillota</taxon>
        <taxon>Bacilli</taxon>
        <taxon>Lactobacillales</taxon>
        <taxon>Lactobacillaceae</taxon>
        <taxon>Ligilactobacillus</taxon>
    </lineage>
</organism>
<proteinExistence type="predicted"/>
<evidence type="ECO:0000256" key="1">
    <source>
        <dbReference type="SAM" id="Phobius"/>
    </source>
</evidence>
<evidence type="ECO:0000313" key="3">
    <source>
        <dbReference type="Proteomes" id="UP000031011"/>
    </source>
</evidence>
<feature type="transmembrane region" description="Helical" evidence="1">
    <location>
        <begin position="246"/>
        <end position="267"/>
    </location>
</feature>
<sequence>MTELEHRYAKISLLKVGIAIIGFFLLMSVAVTRCLFNEEGIINIVTTTPYLLKEQQYYNQIICISAKDAGFKQNETNNLMIDLGQTDNLVVKTSDNVFSENLNLLDPDEFYRESVKKFLSDRSKKKLKYSKINISLKKYHNNLHKNIHQLNEIHSLKKALNVFWFLKNNINFINAGLILITSLLLMILCELEESSKLLFTIGVITMGIAVALLIITIALSLTSTFFVEQSMGGETAAIVASSVKSLLTYLWFNIFLLCIVGFSSILISAKDDEFMHK</sequence>
<keyword evidence="1" id="KW-0472">Membrane</keyword>
<protein>
    <submittedName>
        <fullName evidence="2">Uncharacterized protein</fullName>
    </submittedName>
</protein>
<dbReference type="EMBL" id="AWYA01000098">
    <property type="protein sequence ID" value="KIC04552.1"/>
    <property type="molecule type" value="Genomic_DNA"/>
</dbReference>
<accession>A0A837DSU9</accession>
<feature type="transmembrane region" description="Helical" evidence="1">
    <location>
        <begin position="170"/>
        <end position="189"/>
    </location>
</feature>
<feature type="transmembrane region" description="Helical" evidence="1">
    <location>
        <begin position="12"/>
        <end position="31"/>
    </location>
</feature>
<evidence type="ECO:0000313" key="2">
    <source>
        <dbReference type="EMBL" id="KIC04552.1"/>
    </source>
</evidence>
<dbReference type="Proteomes" id="UP000031011">
    <property type="component" value="Unassembled WGS sequence"/>
</dbReference>
<feature type="transmembrane region" description="Helical" evidence="1">
    <location>
        <begin position="201"/>
        <end position="226"/>
    </location>
</feature>